<dbReference type="OrthoDB" id="9804312at2"/>
<proteinExistence type="predicted"/>
<accession>S3JXY4</accession>
<organism evidence="2 3">
    <name type="scientific">Cedecea davisae DSM 4568</name>
    <dbReference type="NCBI Taxonomy" id="566551"/>
    <lineage>
        <taxon>Bacteria</taxon>
        <taxon>Pseudomonadati</taxon>
        <taxon>Pseudomonadota</taxon>
        <taxon>Gammaproteobacteria</taxon>
        <taxon>Enterobacterales</taxon>
        <taxon>Enterobacteriaceae</taxon>
        <taxon>Cedecea</taxon>
    </lineage>
</organism>
<dbReference type="EMBL" id="ATDT01000010">
    <property type="protein sequence ID" value="EPF17904.1"/>
    <property type="molecule type" value="Genomic_DNA"/>
</dbReference>
<dbReference type="GO" id="GO:0005737">
    <property type="term" value="C:cytoplasm"/>
    <property type="evidence" value="ECO:0007669"/>
    <property type="project" value="InterPro"/>
</dbReference>
<dbReference type="InterPro" id="IPR029063">
    <property type="entry name" value="SAM-dependent_MTases_sf"/>
</dbReference>
<dbReference type="HOGENOM" id="CLU_056435_2_0_6"/>
<dbReference type="CDD" id="cd02440">
    <property type="entry name" value="AdoMet_MTases"/>
    <property type="match status" value="1"/>
</dbReference>
<dbReference type="STRING" id="566551.HMPREF0201_01888"/>
<gene>
    <name evidence="2" type="ORF">HMPREF0201_01888</name>
</gene>
<dbReference type="InterPro" id="IPR015985">
    <property type="entry name" value="TehB-like_dom"/>
</dbReference>
<dbReference type="NCBIfam" id="TIGR00477">
    <property type="entry name" value="tehB"/>
    <property type="match status" value="1"/>
</dbReference>
<name>S3JXY4_9ENTR</name>
<dbReference type="InterPro" id="IPR004537">
    <property type="entry name" value="Tellurite-R_MeTrfase_TehB"/>
</dbReference>
<evidence type="ECO:0000259" key="1">
    <source>
        <dbReference type="Pfam" id="PF03848"/>
    </source>
</evidence>
<protein>
    <submittedName>
        <fullName evidence="2">Tellurite resistance protein TehB</fullName>
    </submittedName>
</protein>
<dbReference type="Gene3D" id="3.40.50.150">
    <property type="entry name" value="Vaccinia Virus protein VP39"/>
    <property type="match status" value="1"/>
</dbReference>
<comment type="caution">
    <text evidence="2">The sequence shown here is derived from an EMBL/GenBank/DDBJ whole genome shotgun (WGS) entry which is preliminary data.</text>
</comment>
<dbReference type="NCBIfam" id="NF008992">
    <property type="entry name" value="PRK12335.1"/>
    <property type="match status" value="1"/>
</dbReference>
<evidence type="ECO:0000313" key="3">
    <source>
        <dbReference type="Proteomes" id="UP000014585"/>
    </source>
</evidence>
<dbReference type="GO" id="GO:0046690">
    <property type="term" value="P:response to tellurium ion"/>
    <property type="evidence" value="ECO:0007669"/>
    <property type="project" value="InterPro"/>
</dbReference>
<dbReference type="GO" id="GO:0008757">
    <property type="term" value="F:S-adenosylmethionine-dependent methyltransferase activity"/>
    <property type="evidence" value="ECO:0007669"/>
    <property type="project" value="InterPro"/>
</dbReference>
<sequence length="197" mass="21964">MTVKSESYYSEKYGLTATHSDVVNAATIVLPGKALDLGCGGGRNSLYLNQKGFDVTAWDKNPMSIANLNRIIETEGLSNIVTAEVNLNELTFDGEYDFILSTVVMMFLERSTIPGLIANMQRCTKQGGYNLIVAAMDTEDFPCTVGFPFAFKEGELRNYYEGWELVKYNEDVGQLHKTDENGNRIKLRFATMLARKG</sequence>
<dbReference type="RefSeq" id="WP_016536191.1">
    <property type="nucleotide sequence ID" value="NZ_KE161030.1"/>
</dbReference>
<dbReference type="PATRIC" id="fig|566551.4.peg.1738"/>
<dbReference type="AlphaFoldDB" id="S3JXY4"/>
<evidence type="ECO:0000313" key="2">
    <source>
        <dbReference type="EMBL" id="EPF17904.1"/>
    </source>
</evidence>
<dbReference type="Proteomes" id="UP000014585">
    <property type="component" value="Unassembled WGS sequence"/>
</dbReference>
<dbReference type="SUPFAM" id="SSF53335">
    <property type="entry name" value="S-adenosyl-L-methionine-dependent methyltransferases"/>
    <property type="match status" value="1"/>
</dbReference>
<dbReference type="Pfam" id="PF03848">
    <property type="entry name" value="TehB"/>
    <property type="match status" value="1"/>
</dbReference>
<dbReference type="NCBIfam" id="NF008405">
    <property type="entry name" value="PRK11207.1"/>
    <property type="match status" value="1"/>
</dbReference>
<feature type="domain" description="Tellurite resistance methyltransferase TehB-like" evidence="1">
    <location>
        <begin position="1"/>
        <end position="193"/>
    </location>
</feature>
<reference evidence="2 3" key="1">
    <citation type="submission" date="2013-04" db="EMBL/GenBank/DDBJ databases">
        <authorList>
            <person name="Weinstock G."/>
            <person name="Sodergren E."/>
            <person name="Lobos E.A."/>
            <person name="Fulton L."/>
            <person name="Fulton R."/>
            <person name="Courtney L."/>
            <person name="Fronick C."/>
            <person name="O'Laughlin M."/>
            <person name="Godfrey J."/>
            <person name="Wilson R.M."/>
            <person name="Miner T."/>
            <person name="Farmer C."/>
            <person name="Delehaunty K."/>
            <person name="Cordes M."/>
            <person name="Minx P."/>
            <person name="Tomlinson C."/>
            <person name="Chen J."/>
            <person name="Wollam A."/>
            <person name="Pepin K.H."/>
            <person name="Palsikar V.B."/>
            <person name="Zhang X."/>
            <person name="Suruliraj S."/>
            <person name="Perna N.T."/>
            <person name="Plunkett G."/>
            <person name="Warren W."/>
            <person name="Mitreva M."/>
            <person name="Mardis E.R."/>
            <person name="Wilson R.K."/>
        </authorList>
    </citation>
    <scope>NUCLEOTIDE SEQUENCE [LARGE SCALE GENOMIC DNA]</scope>
    <source>
        <strain evidence="2 3">DSM 4568</strain>
    </source>
</reference>